<proteinExistence type="predicted"/>
<dbReference type="Proteomes" id="UP000802098">
    <property type="component" value="Unassembled WGS sequence"/>
</dbReference>
<gene>
    <name evidence="1" type="ORF">G7087_02855</name>
</gene>
<evidence type="ECO:0000313" key="2">
    <source>
        <dbReference type="Proteomes" id="UP000802098"/>
    </source>
</evidence>
<dbReference type="RefSeq" id="WP_138938831.1">
    <property type="nucleotide sequence ID" value="NZ_JAAOCD010000001.1"/>
</dbReference>
<name>A0ABX0HSL0_9BURK</name>
<evidence type="ECO:0008006" key="3">
    <source>
        <dbReference type="Google" id="ProtNLM"/>
    </source>
</evidence>
<sequence length="177" mass="20561">MGERVAFSGEQLGIAQIAEHYNVIEKALRSHYLTSPASNPNFFGYTYHELREELTARLEEEGRMMAMSVLAAIEAAFRVDYLQRVYERKKDPLSREFRRIYKKKGPRAGLEEEILEGWKNETQIPPRLISDLRSAFRFRHWLAHGRYWNPKLGRKFDYFGVQTLAQQAAGVVPALAQ</sequence>
<reference evidence="1 2" key="1">
    <citation type="submission" date="2020-03" db="EMBL/GenBank/DDBJ databases">
        <title>Rubrivivax benzoatilyticus JA2 (sequenced after 10 years sub-culturing).</title>
        <authorList>
            <person name="Gupta D."/>
            <person name="Chintalapati S."/>
            <person name="Chintalapati V.R."/>
        </authorList>
    </citation>
    <scope>NUCLEOTIDE SEQUENCE [LARGE SCALE GENOMIC DNA]</scope>
    <source>
        <strain evidence="1 2">JA2-Mal</strain>
    </source>
</reference>
<dbReference type="EMBL" id="JAAOCD010000001">
    <property type="protein sequence ID" value="NHK97306.1"/>
    <property type="molecule type" value="Genomic_DNA"/>
</dbReference>
<comment type="caution">
    <text evidence="1">The sequence shown here is derived from an EMBL/GenBank/DDBJ whole genome shotgun (WGS) entry which is preliminary data.</text>
</comment>
<accession>A0ABX0HSL0</accession>
<organism evidence="1 2">
    <name type="scientific">Rubrivivax benzoatilyticus</name>
    <dbReference type="NCBI Taxonomy" id="316997"/>
    <lineage>
        <taxon>Bacteria</taxon>
        <taxon>Pseudomonadati</taxon>
        <taxon>Pseudomonadota</taxon>
        <taxon>Betaproteobacteria</taxon>
        <taxon>Burkholderiales</taxon>
        <taxon>Sphaerotilaceae</taxon>
        <taxon>Rubrivivax</taxon>
    </lineage>
</organism>
<protein>
    <recommendedName>
        <fullName evidence="3">RiboL-PSP-HEPN domain-containing protein</fullName>
    </recommendedName>
</protein>
<keyword evidence="2" id="KW-1185">Reference proteome</keyword>
<evidence type="ECO:0000313" key="1">
    <source>
        <dbReference type="EMBL" id="NHK97306.1"/>
    </source>
</evidence>